<name>C3MRN2_SACI2</name>
<dbReference type="RefSeq" id="WP_012714049.1">
    <property type="nucleotide sequence ID" value="NC_012589.1"/>
</dbReference>
<proteinExistence type="predicted"/>
<protein>
    <recommendedName>
        <fullName evidence="3">Plasmid pARN4</fullName>
    </recommendedName>
</protein>
<sequence length="217" mass="25685">MKEELLQKIYEIKGEIIRTFGSLRKELFGVKDVIDLINLPAWAKSKLKDENGDVEVKEDGYGNRILIIKLEDPWTNDWTKKQRKTAFVIYFSLQTSKPIVPAQLPWKLNQIYKVVNELRSKGYHVYPAIVAYTFTPGAREVMKKHKVEFFMTLDSLKHWMYSKIIFRLQKIIEVAKFTFQFDKIFLFLKKVVEWLGFEVPGQILEAWAYKPKYPDRA</sequence>
<dbReference type="Proteomes" id="UP000001747">
    <property type="component" value="Chromosome"/>
</dbReference>
<reference evidence="1 2" key="1">
    <citation type="journal article" date="2009" name="Proc. Natl. Acad. Sci. U.S.A.">
        <title>Biogeography of the Sulfolobus islandicus pan-genome.</title>
        <authorList>
            <person name="Reno M.L."/>
            <person name="Held N.L."/>
            <person name="Fields C.J."/>
            <person name="Burke P.V."/>
            <person name="Whitaker R.J."/>
        </authorList>
    </citation>
    <scope>NUCLEOTIDE SEQUENCE [LARGE SCALE GENOMIC DNA]</scope>
    <source>
        <strain evidence="2">L.S.2.15 / Lassen #1</strain>
    </source>
</reference>
<dbReference type="AlphaFoldDB" id="C3MRN2"/>
<dbReference type="HOGENOM" id="CLU_1269982_0_0_2"/>
<evidence type="ECO:0008006" key="3">
    <source>
        <dbReference type="Google" id="ProtNLM"/>
    </source>
</evidence>
<dbReference type="GeneID" id="7798025"/>
<dbReference type="EMBL" id="CP001399">
    <property type="protein sequence ID" value="ACP36045.1"/>
    <property type="molecule type" value="Genomic_DNA"/>
</dbReference>
<evidence type="ECO:0000313" key="2">
    <source>
        <dbReference type="Proteomes" id="UP000001747"/>
    </source>
</evidence>
<evidence type="ECO:0000313" key="1">
    <source>
        <dbReference type="EMBL" id="ACP36045.1"/>
    </source>
</evidence>
<dbReference type="KEGG" id="sis:LS215_2051"/>
<accession>C3MRN2</accession>
<dbReference type="OrthoDB" id="376062at2157"/>
<organism evidence="1 2">
    <name type="scientific">Saccharolobus islandicus (strain L.S.2.15 / Lassen #1)</name>
    <name type="common">Sulfolobus islandicus</name>
    <dbReference type="NCBI Taxonomy" id="429572"/>
    <lineage>
        <taxon>Archaea</taxon>
        <taxon>Thermoproteota</taxon>
        <taxon>Thermoprotei</taxon>
        <taxon>Sulfolobales</taxon>
        <taxon>Sulfolobaceae</taxon>
        <taxon>Saccharolobus</taxon>
    </lineage>
</organism>
<gene>
    <name evidence="1" type="ordered locus">LS215_2051</name>
</gene>